<evidence type="ECO:0000313" key="2">
    <source>
        <dbReference type="EMBL" id="KAK7195790.1"/>
    </source>
</evidence>
<dbReference type="EMBL" id="JAECZO010000062">
    <property type="protein sequence ID" value="KAK7195790.1"/>
    <property type="molecule type" value="Genomic_DNA"/>
</dbReference>
<keyword evidence="1" id="KW-0812">Transmembrane</keyword>
<accession>A0AAW0ENR1</accession>
<evidence type="ECO:0000313" key="3">
    <source>
        <dbReference type="Proteomes" id="UP001430356"/>
    </source>
</evidence>
<gene>
    <name evidence="2" type="ORF">NESM_000510000</name>
</gene>
<dbReference type="Proteomes" id="UP001430356">
    <property type="component" value="Unassembled WGS sequence"/>
</dbReference>
<protein>
    <submittedName>
        <fullName evidence="2">Uncharacterized protein</fullName>
    </submittedName>
</protein>
<feature type="transmembrane region" description="Helical" evidence="1">
    <location>
        <begin position="12"/>
        <end position="32"/>
    </location>
</feature>
<proteinExistence type="predicted"/>
<reference evidence="2 3" key="1">
    <citation type="journal article" date="2021" name="MBio">
        <title>A New Model Trypanosomatid, Novymonas esmeraldas: Genomic Perception of Its 'Candidatus Pandoraea novymonadis' Endosymbiont.</title>
        <authorList>
            <person name="Zakharova A."/>
            <person name="Saura A."/>
            <person name="Butenko A."/>
            <person name="Podesvova L."/>
            <person name="Warmusova S."/>
            <person name="Kostygov A.Y."/>
            <person name="Nenarokova A."/>
            <person name="Lukes J."/>
            <person name="Opperdoes F.R."/>
            <person name="Yurchenko V."/>
        </authorList>
    </citation>
    <scope>NUCLEOTIDE SEQUENCE [LARGE SCALE GENOMIC DNA]</scope>
    <source>
        <strain evidence="2 3">E262AT.01</strain>
    </source>
</reference>
<sequence length="306" mass="32433">MSSAEVARCSSRLWKWVAVVGAALVVLCWTAFPRAPVASPWRRAEASMTTPPPTTIGPLPRAPVVAAGVDSGTQGGRGACLCPTQAVSLHDSDTAAPTLAACECNPASTPASTATCEGASRGGSRALPDLPDAAAMARLVPRLDTLSEQAWVDAAVPPALLAFVELRLTKLVSLVQIASFDDSLTAEDRAYLLRRLSINYEAVVLVGGQLCGQLSQYVDSHERLAHDKGVAGWGSDDSGPPPEATPTNVREAILRDLQRRNSGWRAASKVCRTLHTKLHRYHDAVEQLLRDTPAPSWLDTADASLS</sequence>
<organism evidence="2 3">
    <name type="scientific">Novymonas esmeraldas</name>
    <dbReference type="NCBI Taxonomy" id="1808958"/>
    <lineage>
        <taxon>Eukaryota</taxon>
        <taxon>Discoba</taxon>
        <taxon>Euglenozoa</taxon>
        <taxon>Kinetoplastea</taxon>
        <taxon>Metakinetoplastina</taxon>
        <taxon>Trypanosomatida</taxon>
        <taxon>Trypanosomatidae</taxon>
        <taxon>Novymonas</taxon>
    </lineage>
</organism>
<keyword evidence="1" id="KW-0472">Membrane</keyword>
<name>A0AAW0ENR1_9TRYP</name>
<evidence type="ECO:0000256" key="1">
    <source>
        <dbReference type="SAM" id="Phobius"/>
    </source>
</evidence>
<comment type="caution">
    <text evidence="2">The sequence shown here is derived from an EMBL/GenBank/DDBJ whole genome shotgun (WGS) entry which is preliminary data.</text>
</comment>
<dbReference type="AlphaFoldDB" id="A0AAW0ENR1"/>
<keyword evidence="3" id="KW-1185">Reference proteome</keyword>
<keyword evidence="1" id="KW-1133">Transmembrane helix</keyword>